<dbReference type="PANTHER" id="PTHR43798:SF31">
    <property type="entry name" value="AB HYDROLASE SUPERFAMILY PROTEIN YCLE"/>
    <property type="match status" value="1"/>
</dbReference>
<dbReference type="InterPro" id="IPR000073">
    <property type="entry name" value="AB_hydrolase_1"/>
</dbReference>
<evidence type="ECO:0000313" key="3">
    <source>
        <dbReference type="EMBL" id="RJP66016.1"/>
    </source>
</evidence>
<evidence type="ECO:0000313" key="4">
    <source>
        <dbReference type="Proteomes" id="UP000285961"/>
    </source>
</evidence>
<dbReference type="AlphaFoldDB" id="A0A419ERA4"/>
<dbReference type="InterPro" id="IPR050266">
    <property type="entry name" value="AB_hydrolase_sf"/>
</dbReference>
<proteinExistence type="predicted"/>
<accession>A0A419ERA4</accession>
<organism evidence="3 4">
    <name type="scientific">Candidatus Abyssobacteria bacterium SURF_17</name>
    <dbReference type="NCBI Taxonomy" id="2093361"/>
    <lineage>
        <taxon>Bacteria</taxon>
        <taxon>Pseudomonadati</taxon>
        <taxon>Candidatus Hydrogenedentota</taxon>
        <taxon>Candidatus Abyssobacteria</taxon>
    </lineage>
</organism>
<dbReference type="GO" id="GO:0016020">
    <property type="term" value="C:membrane"/>
    <property type="evidence" value="ECO:0007669"/>
    <property type="project" value="TreeGrafter"/>
</dbReference>
<dbReference type="Pfam" id="PF12697">
    <property type="entry name" value="Abhydrolase_6"/>
    <property type="match status" value="1"/>
</dbReference>
<dbReference type="InterPro" id="IPR029058">
    <property type="entry name" value="AB_hydrolase_fold"/>
</dbReference>
<gene>
    <name evidence="3" type="ORF">C4532_16630</name>
</gene>
<keyword evidence="1 3" id="KW-0378">Hydrolase</keyword>
<dbReference type="SUPFAM" id="SSF53474">
    <property type="entry name" value="alpha/beta-Hydrolases"/>
    <property type="match status" value="1"/>
</dbReference>
<name>A0A419ERA4_9BACT</name>
<dbReference type="Proteomes" id="UP000285961">
    <property type="component" value="Unassembled WGS sequence"/>
</dbReference>
<dbReference type="PANTHER" id="PTHR43798">
    <property type="entry name" value="MONOACYLGLYCEROL LIPASE"/>
    <property type="match status" value="1"/>
</dbReference>
<reference evidence="3 4" key="1">
    <citation type="journal article" date="2017" name="ISME J.">
        <title>Energy and carbon metabolisms in a deep terrestrial subsurface fluid microbial community.</title>
        <authorList>
            <person name="Momper L."/>
            <person name="Jungbluth S.P."/>
            <person name="Lee M.D."/>
            <person name="Amend J.P."/>
        </authorList>
    </citation>
    <scope>NUCLEOTIDE SEQUENCE [LARGE SCALE GENOMIC DNA]</scope>
    <source>
        <strain evidence="3">SURF_17</strain>
    </source>
</reference>
<feature type="domain" description="AB hydrolase-1" evidence="2">
    <location>
        <begin position="28"/>
        <end position="248"/>
    </location>
</feature>
<protein>
    <submittedName>
        <fullName evidence="3">Alpha/beta hydrolase</fullName>
    </submittedName>
</protein>
<dbReference type="EMBL" id="QZKI01000120">
    <property type="protein sequence ID" value="RJP66016.1"/>
    <property type="molecule type" value="Genomic_DNA"/>
</dbReference>
<dbReference type="PRINTS" id="PR00111">
    <property type="entry name" value="ABHYDROLASE"/>
</dbReference>
<dbReference type="Gene3D" id="3.40.50.1820">
    <property type="entry name" value="alpha/beta hydrolase"/>
    <property type="match status" value="1"/>
</dbReference>
<evidence type="ECO:0000256" key="1">
    <source>
        <dbReference type="ARBA" id="ARBA00022801"/>
    </source>
</evidence>
<evidence type="ECO:0000259" key="2">
    <source>
        <dbReference type="Pfam" id="PF12697"/>
    </source>
</evidence>
<sequence length="258" mass="28009">MMKAIRVGSQEVFFEDLQPKNLETLRTVLLVHGAGGSHLSWRRQFDDLPRHHVRLIAVDLPGHGMSEGRGEAAIGAYTQYVVALMESLDLHDVVLGGHSMGGAIALDIALKNSGRLSGLLLVGTGARLRVLPAIFAIIREDFEVAVQGMTNFTFGSTAPSGLVEEEKQLLANTSADVILKDFTACDSFDVMAEVGSIKLPALIVCGTEDRLTPPKYSEFLHEKMPASEMILVDKCGHMPMLEQSDGFNECVSSFLARI</sequence>
<dbReference type="GO" id="GO:0016787">
    <property type="term" value="F:hydrolase activity"/>
    <property type="evidence" value="ECO:0007669"/>
    <property type="project" value="UniProtKB-KW"/>
</dbReference>
<comment type="caution">
    <text evidence="3">The sequence shown here is derived from an EMBL/GenBank/DDBJ whole genome shotgun (WGS) entry which is preliminary data.</text>
</comment>